<dbReference type="Proteomes" id="UP000254337">
    <property type="component" value="Chromosome"/>
</dbReference>
<dbReference type="InterPro" id="IPR036388">
    <property type="entry name" value="WH-like_DNA-bd_sf"/>
</dbReference>
<evidence type="ECO:0000259" key="1">
    <source>
        <dbReference type="Pfam" id="PF00126"/>
    </source>
</evidence>
<dbReference type="AlphaFoldDB" id="A0A346AYH7"/>
<evidence type="ECO:0000313" key="2">
    <source>
        <dbReference type="EMBL" id="AXL20920.1"/>
    </source>
</evidence>
<proteinExistence type="predicted"/>
<dbReference type="SUPFAM" id="SSF46785">
    <property type="entry name" value="Winged helix' DNA-binding domain"/>
    <property type="match status" value="1"/>
</dbReference>
<dbReference type="PANTHER" id="PTHR30432">
    <property type="entry name" value="TRANSCRIPTIONAL REGULATOR MODE"/>
    <property type="match status" value="1"/>
</dbReference>
<dbReference type="KEGG" id="meg:DKB62_04680"/>
<feature type="domain" description="HTH lysR-type" evidence="1">
    <location>
        <begin position="30"/>
        <end position="87"/>
    </location>
</feature>
<dbReference type="InterPro" id="IPR000847">
    <property type="entry name" value="LysR_HTH_N"/>
</dbReference>
<dbReference type="Gene3D" id="1.10.10.10">
    <property type="entry name" value="Winged helix-like DNA-binding domain superfamily/Winged helix DNA-binding domain"/>
    <property type="match status" value="1"/>
</dbReference>
<sequence length="125" mass="13993">MEERELHCKVTVRILADKKAFGPGVAALLRGVRDCRSLQGAARQMDMSYSKAWTVIREAERIWGFPLTECRVGGKRGGGSVLTAQGEAVLRRYDDMEEAVKAVAAEQFDRFFSREELEKIKAGEV</sequence>
<dbReference type="InterPro" id="IPR036390">
    <property type="entry name" value="WH_DNA-bd_sf"/>
</dbReference>
<organism evidence="2 3">
    <name type="scientific">Megasphaera stantonii</name>
    <dbReference type="NCBI Taxonomy" id="2144175"/>
    <lineage>
        <taxon>Bacteria</taxon>
        <taxon>Bacillati</taxon>
        <taxon>Bacillota</taxon>
        <taxon>Negativicutes</taxon>
        <taxon>Veillonellales</taxon>
        <taxon>Veillonellaceae</taxon>
        <taxon>Megasphaera</taxon>
    </lineage>
</organism>
<protein>
    <recommendedName>
        <fullName evidence="1">HTH lysR-type domain-containing protein</fullName>
    </recommendedName>
</protein>
<name>A0A346AYH7_9FIRM</name>
<dbReference type="RefSeq" id="WP_107195839.1">
    <property type="nucleotide sequence ID" value="NZ_CP029462.1"/>
</dbReference>
<evidence type="ECO:0000313" key="3">
    <source>
        <dbReference type="Proteomes" id="UP000254337"/>
    </source>
</evidence>
<dbReference type="Pfam" id="PF00126">
    <property type="entry name" value="HTH_1"/>
    <property type="match status" value="1"/>
</dbReference>
<dbReference type="InterPro" id="IPR051815">
    <property type="entry name" value="Molybdate_resp_trans_reg"/>
</dbReference>
<gene>
    <name evidence="2" type="ORF">DKB62_04680</name>
</gene>
<dbReference type="GO" id="GO:0003700">
    <property type="term" value="F:DNA-binding transcription factor activity"/>
    <property type="evidence" value="ECO:0007669"/>
    <property type="project" value="InterPro"/>
</dbReference>
<accession>A0A346AYH7</accession>
<dbReference type="EMBL" id="CP029462">
    <property type="protein sequence ID" value="AXL20920.1"/>
    <property type="molecule type" value="Genomic_DNA"/>
</dbReference>
<dbReference type="OrthoDB" id="285216at2"/>
<dbReference type="PANTHER" id="PTHR30432:SF1">
    <property type="entry name" value="DNA-BINDING TRANSCRIPTIONAL DUAL REGULATOR MODE"/>
    <property type="match status" value="1"/>
</dbReference>
<reference evidence="2 3" key="1">
    <citation type="submission" date="2018-05" db="EMBL/GenBank/DDBJ databases">
        <title>Complete genome sequence of Megasphaera sp. AJH120T, isolated from the ceca of a chicken.</title>
        <authorList>
            <person name="Maki J."/>
            <person name="Looft T."/>
        </authorList>
    </citation>
    <scope>NUCLEOTIDE SEQUENCE [LARGE SCALE GENOMIC DNA]</scope>
    <source>
        <strain evidence="2 3">AJH120</strain>
    </source>
</reference>
<keyword evidence="3" id="KW-1185">Reference proteome</keyword>